<keyword evidence="2" id="KW-1185">Reference proteome</keyword>
<evidence type="ECO:0000313" key="1">
    <source>
        <dbReference type="EMBL" id="BET01247.1"/>
    </source>
</evidence>
<organism evidence="1 2">
    <name type="scientific">Nesidiocoris tenuis</name>
    <dbReference type="NCBI Taxonomy" id="355587"/>
    <lineage>
        <taxon>Eukaryota</taxon>
        <taxon>Metazoa</taxon>
        <taxon>Ecdysozoa</taxon>
        <taxon>Arthropoda</taxon>
        <taxon>Hexapoda</taxon>
        <taxon>Insecta</taxon>
        <taxon>Pterygota</taxon>
        <taxon>Neoptera</taxon>
        <taxon>Paraneoptera</taxon>
        <taxon>Hemiptera</taxon>
        <taxon>Heteroptera</taxon>
        <taxon>Panheteroptera</taxon>
        <taxon>Cimicomorpha</taxon>
        <taxon>Miridae</taxon>
        <taxon>Dicyphina</taxon>
        <taxon>Nesidiocoris</taxon>
    </lineage>
</organism>
<dbReference type="Proteomes" id="UP001307889">
    <property type="component" value="Chromosome 12"/>
</dbReference>
<name>A0ABN7BA33_9HEMI</name>
<reference evidence="1 2" key="1">
    <citation type="submission" date="2023-09" db="EMBL/GenBank/DDBJ databases">
        <title>Nesidiocoris tenuis whole genome shotgun sequence.</title>
        <authorList>
            <person name="Shibata T."/>
            <person name="Shimoda M."/>
            <person name="Kobayashi T."/>
            <person name="Uehara T."/>
        </authorList>
    </citation>
    <scope>NUCLEOTIDE SEQUENCE [LARGE SCALE GENOMIC DNA]</scope>
    <source>
        <strain evidence="1 2">Japan</strain>
    </source>
</reference>
<dbReference type="EMBL" id="AP028920">
    <property type="protein sequence ID" value="BET01247.1"/>
    <property type="molecule type" value="Genomic_DNA"/>
</dbReference>
<accession>A0ABN7BA33</accession>
<evidence type="ECO:0000313" key="2">
    <source>
        <dbReference type="Proteomes" id="UP001307889"/>
    </source>
</evidence>
<protein>
    <submittedName>
        <fullName evidence="1">Uncharacterized protein</fullName>
    </submittedName>
</protein>
<gene>
    <name evidence="1" type="ORF">NTJ_14063</name>
</gene>
<sequence>MPSRSQVPPPANRWRPILGDAPWTPVLPSGCALKERTARQPKLAVEGMPVFLWPELRQGRAKEAPVECLCLVSEPLSLHRSSRTQGPVPSCASRICDFEVFRNWRRNLLGQKYGQEKRIDAGIDCMLEIEIQMYSDMIV</sequence>
<proteinExistence type="predicted"/>